<keyword evidence="2" id="KW-0436">Ligase</keyword>
<dbReference type="GO" id="GO:0004077">
    <property type="term" value="F:biotin--[biotin carboxyl-carrier protein] ligase activity"/>
    <property type="evidence" value="ECO:0007669"/>
    <property type="project" value="TreeGrafter"/>
</dbReference>
<feature type="domain" description="BPL/LPL catalytic" evidence="1">
    <location>
        <begin position="75"/>
        <end position="175"/>
    </location>
</feature>
<dbReference type="EMBL" id="FMBL01000001">
    <property type="protein sequence ID" value="SCC77944.1"/>
    <property type="molecule type" value="Genomic_DNA"/>
</dbReference>
<protein>
    <submittedName>
        <fullName evidence="2">BirA family transcriptional regulator, biotin operon repressor / biotin-[acetyl-CoA-carboxylase] ligase</fullName>
    </submittedName>
</protein>
<dbReference type="Pfam" id="PF03099">
    <property type="entry name" value="BPL_LplA_LipB"/>
    <property type="match status" value="1"/>
</dbReference>
<dbReference type="AlphaFoldDB" id="A0A1C4GZ64"/>
<proteinExistence type="predicted"/>
<dbReference type="InterPro" id="IPR004143">
    <property type="entry name" value="BPL_LPL_catalytic"/>
</dbReference>
<dbReference type="Proteomes" id="UP000242610">
    <property type="component" value="Unassembled WGS sequence"/>
</dbReference>
<evidence type="ECO:0000259" key="1">
    <source>
        <dbReference type="Pfam" id="PF03099"/>
    </source>
</evidence>
<evidence type="ECO:0000313" key="3">
    <source>
        <dbReference type="Proteomes" id="UP000242610"/>
    </source>
</evidence>
<dbReference type="InterPro" id="IPR045864">
    <property type="entry name" value="aa-tRNA-synth_II/BPL/LPL"/>
</dbReference>
<evidence type="ECO:0000313" key="2">
    <source>
        <dbReference type="EMBL" id="SCC77944.1"/>
    </source>
</evidence>
<dbReference type="Gene3D" id="3.30.930.10">
    <property type="entry name" value="Bira Bifunctional Protein, Domain 2"/>
    <property type="match status" value="1"/>
</dbReference>
<dbReference type="STRING" id="1505727.GA0061077_0014"/>
<dbReference type="PANTHER" id="PTHR12835">
    <property type="entry name" value="BIOTIN PROTEIN LIGASE"/>
    <property type="match status" value="1"/>
</dbReference>
<name>A0A1C4GZ64_9BIFI</name>
<dbReference type="Gene3D" id="2.30.30.100">
    <property type="match status" value="1"/>
</dbReference>
<keyword evidence="3" id="KW-1185">Reference proteome</keyword>
<dbReference type="PANTHER" id="PTHR12835:SF5">
    <property type="entry name" value="BIOTIN--PROTEIN LIGASE"/>
    <property type="match status" value="1"/>
</dbReference>
<gene>
    <name evidence="2" type="ORF">GA0061077_0014</name>
</gene>
<dbReference type="GO" id="GO:0005737">
    <property type="term" value="C:cytoplasm"/>
    <property type="evidence" value="ECO:0007669"/>
    <property type="project" value="TreeGrafter"/>
</dbReference>
<sequence>MTMIQRIRDTETQYASFARQVGAVVPELSRTKATADETIALAAVDSTNILARTLLATGELQVVGANGCARMAAICADAQTAGHGRLGRQWSAWPEGASFLVTYVTALPRRLVTDPACNGWFTIAAGLASLDALNSVLAQCGAKPLDGAHQLALKWPNDIFCNGRKLGGILAEVVELPHDGNGMVVASGVSGVSVDPDGRSAAPYAVDHVLLGDEGSSAATLSESIRDCALGVMFGIGINLDIAPEHLPTPISTSLQLLYGPLPDPPTMRDMIAAKLTESLRSRLAILVDGGQEAFEDLRDETGAVCWTLGQQVEVRSTDGSSVRGEALSLNADASLTVRDESGISHVVRTGDVGVLA</sequence>
<dbReference type="SUPFAM" id="SSF55681">
    <property type="entry name" value="Class II aaRS and biotin synthetases"/>
    <property type="match status" value="1"/>
</dbReference>
<reference evidence="3" key="1">
    <citation type="submission" date="2016-08" db="EMBL/GenBank/DDBJ databases">
        <authorList>
            <person name="Varghese N."/>
            <person name="Submissions Spin"/>
        </authorList>
    </citation>
    <scope>NUCLEOTIDE SEQUENCE [LARGE SCALE GENOMIC DNA]</scope>
    <source>
        <strain evidence="3">R-52791</strain>
    </source>
</reference>
<accession>A0A1C4GZ64</accession>
<organism evidence="2 3">
    <name type="scientific">Bifidobacterium commune</name>
    <dbReference type="NCBI Taxonomy" id="1505727"/>
    <lineage>
        <taxon>Bacteria</taxon>
        <taxon>Bacillati</taxon>
        <taxon>Actinomycetota</taxon>
        <taxon>Actinomycetes</taxon>
        <taxon>Bifidobacteriales</taxon>
        <taxon>Bifidobacteriaceae</taxon>
        <taxon>Bifidobacterium</taxon>
    </lineage>
</organism>